<reference evidence="8 9" key="1">
    <citation type="submission" date="2014-02" db="EMBL/GenBank/DDBJ databases">
        <title>Genome sequence of Brachybacterium phenoliresistens strain W13A50.</title>
        <authorList>
            <person name="Wang X."/>
        </authorList>
    </citation>
    <scope>NUCLEOTIDE SEQUENCE [LARGE SCALE GENOMIC DNA]</scope>
    <source>
        <strain evidence="8 9">W13A50</strain>
    </source>
</reference>
<keyword evidence="9" id="KW-1185">Reference proteome</keyword>
<evidence type="ECO:0000256" key="4">
    <source>
        <dbReference type="ARBA" id="ARBA00023136"/>
    </source>
</evidence>
<dbReference type="Gene3D" id="1.10.3720.10">
    <property type="entry name" value="MetI-like"/>
    <property type="match status" value="1"/>
</dbReference>
<dbReference type="eggNOG" id="COG1173">
    <property type="taxonomic scope" value="Bacteria"/>
</dbReference>
<dbReference type="Pfam" id="PF00528">
    <property type="entry name" value="BPD_transp_1"/>
    <property type="match status" value="1"/>
</dbReference>
<evidence type="ECO:0000256" key="6">
    <source>
        <dbReference type="SAM" id="MobiDB-lite"/>
    </source>
</evidence>
<evidence type="ECO:0000256" key="5">
    <source>
        <dbReference type="RuleBase" id="RU363032"/>
    </source>
</evidence>
<dbReference type="InterPro" id="IPR025966">
    <property type="entry name" value="OppC_N"/>
</dbReference>
<keyword evidence="2 5" id="KW-0812">Transmembrane</keyword>
<dbReference type="GO" id="GO:0055085">
    <property type="term" value="P:transmembrane transport"/>
    <property type="evidence" value="ECO:0007669"/>
    <property type="project" value="InterPro"/>
</dbReference>
<evidence type="ECO:0000259" key="7">
    <source>
        <dbReference type="PROSITE" id="PS50928"/>
    </source>
</evidence>
<dbReference type="CDD" id="cd06261">
    <property type="entry name" value="TM_PBP2"/>
    <property type="match status" value="1"/>
</dbReference>
<feature type="transmembrane region" description="Helical" evidence="5">
    <location>
        <begin position="254"/>
        <end position="271"/>
    </location>
</feature>
<accession>Z9JQJ1</accession>
<sequence length="393" mass="42624">MMTTIAEPHGAGEPDAPPPPDAPTAPEHGHHSDDAVAVASQWQLTWWSFRKHKLAMIGAIVTLGLYLMVIFAGFLAPYAKNFYSPEYTYAPPQQLHVLDDGRFGLYVHPQSAEQDPSTLQLTWTVDESARTDVGLFVKGDEYRMLGFLTLDRHLIGPVDPDGEPVFLLGADKNGHDILSRIIHGSVVSMTIGLVGVAISLVIAIVLGGLSGLLGGLTDTVIQRVIEFLMSLPAIPLWMALAAAVPPTWNPLERYFAIILILSLIGWTGLAREVRGKFMSVREEEYITAATVDGAGRGRLIFRHMLPQFTSHIIAGLSLSIPSMILAETSLSWLGLGLQAPVVSWGVLLQEAQNIRVITTAPWIMIPGLAVVVAVLALNFFGDGLRDAADPYKN</sequence>
<dbReference type="InterPro" id="IPR000515">
    <property type="entry name" value="MetI-like"/>
</dbReference>
<evidence type="ECO:0000313" key="9">
    <source>
        <dbReference type="Proteomes" id="UP000023067"/>
    </source>
</evidence>
<comment type="similarity">
    <text evidence="5">Belongs to the binding-protein-dependent transport system permease family.</text>
</comment>
<organism evidence="8 9">
    <name type="scientific">Brachybacterium phenoliresistens</name>
    <dbReference type="NCBI Taxonomy" id="396014"/>
    <lineage>
        <taxon>Bacteria</taxon>
        <taxon>Bacillati</taxon>
        <taxon>Actinomycetota</taxon>
        <taxon>Actinomycetes</taxon>
        <taxon>Micrococcales</taxon>
        <taxon>Dermabacteraceae</taxon>
        <taxon>Brachybacterium</taxon>
    </lineage>
</organism>
<dbReference type="AlphaFoldDB" id="Z9JQJ1"/>
<keyword evidence="5" id="KW-0813">Transport</keyword>
<dbReference type="Pfam" id="PF12911">
    <property type="entry name" value="OppC_N"/>
    <property type="match status" value="1"/>
</dbReference>
<dbReference type="PROSITE" id="PS50928">
    <property type="entry name" value="ABC_TM1"/>
    <property type="match status" value="1"/>
</dbReference>
<feature type="domain" description="ABC transmembrane type-1" evidence="7">
    <location>
        <begin position="185"/>
        <end position="381"/>
    </location>
</feature>
<dbReference type="HOGENOM" id="CLU_028518_1_0_11"/>
<feature type="transmembrane region" description="Helical" evidence="5">
    <location>
        <begin position="360"/>
        <end position="380"/>
    </location>
</feature>
<evidence type="ECO:0000313" key="8">
    <source>
        <dbReference type="EMBL" id="EWS80026.1"/>
    </source>
</evidence>
<comment type="subcellular location">
    <subcellularLocation>
        <location evidence="5">Cell membrane</location>
        <topology evidence="5">Multi-pass membrane protein</topology>
    </subcellularLocation>
    <subcellularLocation>
        <location evidence="1">Membrane</location>
        <topology evidence="1">Multi-pass membrane protein</topology>
    </subcellularLocation>
</comment>
<dbReference type="PANTHER" id="PTHR43839">
    <property type="entry name" value="OPPC IN A BINDING PROTEIN-DEPENDENT TRANSPORT SYSTEM"/>
    <property type="match status" value="1"/>
</dbReference>
<dbReference type="Proteomes" id="UP000023067">
    <property type="component" value="Unassembled WGS sequence"/>
</dbReference>
<dbReference type="SUPFAM" id="SSF161098">
    <property type="entry name" value="MetI-like"/>
    <property type="match status" value="1"/>
</dbReference>
<evidence type="ECO:0000256" key="3">
    <source>
        <dbReference type="ARBA" id="ARBA00022989"/>
    </source>
</evidence>
<feature type="transmembrane region" description="Helical" evidence="5">
    <location>
        <begin position="227"/>
        <end position="248"/>
    </location>
</feature>
<dbReference type="PANTHER" id="PTHR43839:SF3">
    <property type="entry name" value="OLIGOPEPTIDE ABC TRANSPORTER, PERMEASE PROTEIN"/>
    <property type="match status" value="1"/>
</dbReference>
<protein>
    <submittedName>
        <fullName evidence="8">Peptide ABC transporter permease</fullName>
    </submittedName>
</protein>
<proteinExistence type="inferred from homology"/>
<keyword evidence="3 5" id="KW-1133">Transmembrane helix</keyword>
<dbReference type="GO" id="GO:0005886">
    <property type="term" value="C:plasma membrane"/>
    <property type="evidence" value="ECO:0007669"/>
    <property type="project" value="UniProtKB-SubCell"/>
</dbReference>
<evidence type="ECO:0000256" key="1">
    <source>
        <dbReference type="ARBA" id="ARBA00004141"/>
    </source>
</evidence>
<comment type="caution">
    <text evidence="8">The sequence shown here is derived from an EMBL/GenBank/DDBJ whole genome shotgun (WGS) entry which is preliminary data.</text>
</comment>
<keyword evidence="4 5" id="KW-0472">Membrane</keyword>
<dbReference type="EMBL" id="JDYK01000020">
    <property type="protein sequence ID" value="EWS80026.1"/>
    <property type="molecule type" value="Genomic_DNA"/>
</dbReference>
<name>Z9JQJ1_9MICO</name>
<evidence type="ECO:0000256" key="2">
    <source>
        <dbReference type="ARBA" id="ARBA00022692"/>
    </source>
</evidence>
<dbReference type="STRING" id="396014.BF93_08220"/>
<gene>
    <name evidence="8" type="ORF">BF93_08220</name>
</gene>
<feature type="transmembrane region" description="Helical" evidence="5">
    <location>
        <begin position="54"/>
        <end position="79"/>
    </location>
</feature>
<dbReference type="PATRIC" id="fig|396014.3.peg.3147"/>
<feature type="region of interest" description="Disordered" evidence="6">
    <location>
        <begin position="1"/>
        <end position="34"/>
    </location>
</feature>
<dbReference type="InterPro" id="IPR035906">
    <property type="entry name" value="MetI-like_sf"/>
</dbReference>
<feature type="compositionally biased region" description="Low complexity" evidence="6">
    <location>
        <begin position="1"/>
        <end position="14"/>
    </location>
</feature>
<feature type="transmembrane region" description="Helical" evidence="5">
    <location>
        <begin position="191"/>
        <end position="215"/>
    </location>
</feature>